<keyword evidence="1" id="KW-0378">Hydrolase</keyword>
<dbReference type="EMBL" id="BAAARV010000088">
    <property type="protein sequence ID" value="GAA2380468.1"/>
    <property type="molecule type" value="Genomic_DNA"/>
</dbReference>
<evidence type="ECO:0000313" key="4">
    <source>
        <dbReference type="EMBL" id="GAA2380468.1"/>
    </source>
</evidence>
<dbReference type="PANTHER" id="PTHR39159">
    <property type="match status" value="1"/>
</dbReference>
<dbReference type="Proteomes" id="UP001501444">
    <property type="component" value="Unassembled WGS sequence"/>
</dbReference>
<sequence length="247" mass="28036">MAGRGDTEARRRGDAEERRGSGARGAADTITGVPLRPGRPVLHRHFTHDTLVWAPLTRVVADDEQGTRLWLATGSPLIRQVTEDGQGPRDMPFAEWIEAPKKIIHDVYRGPGTLKFHPRGAAYSVWWLFDPAGGFRAWYVNLEEPGVAWDDGAVAGVDLTDQDLDIWIWPDRSWDWKDEDEFEERLAFPDAYWVSDPEAVWAQGRAVLPAIEAGTWPFDGTWTDFRPPEDWAIPERVAEGWDRPRAR</sequence>
<organism evidence="4 5">
    <name type="scientific">Dactylosporangium salmoneum</name>
    <dbReference type="NCBI Taxonomy" id="53361"/>
    <lineage>
        <taxon>Bacteria</taxon>
        <taxon>Bacillati</taxon>
        <taxon>Actinomycetota</taxon>
        <taxon>Actinomycetes</taxon>
        <taxon>Micromonosporales</taxon>
        <taxon>Micromonosporaceae</taxon>
        <taxon>Dactylosporangium</taxon>
    </lineage>
</organism>
<dbReference type="InterPro" id="IPR050212">
    <property type="entry name" value="Ntdp-like"/>
</dbReference>
<dbReference type="PANTHER" id="PTHR39159:SF1">
    <property type="entry name" value="UPF0374 PROTEIN YGAC"/>
    <property type="match status" value="1"/>
</dbReference>
<feature type="domain" description="DUF402" evidence="3">
    <location>
        <begin position="83"/>
        <end position="215"/>
    </location>
</feature>
<accession>A0ABP5ULC9</accession>
<dbReference type="InterPro" id="IPR035930">
    <property type="entry name" value="FomD-like_sf"/>
</dbReference>
<protein>
    <submittedName>
        <fullName evidence="4">DUF402 domain-containing protein</fullName>
    </submittedName>
</protein>
<feature type="compositionally biased region" description="Basic and acidic residues" evidence="2">
    <location>
        <begin position="1"/>
        <end position="20"/>
    </location>
</feature>
<evidence type="ECO:0000256" key="2">
    <source>
        <dbReference type="SAM" id="MobiDB-lite"/>
    </source>
</evidence>
<comment type="caution">
    <text evidence="4">The sequence shown here is derived from an EMBL/GenBank/DDBJ whole genome shotgun (WGS) entry which is preliminary data.</text>
</comment>
<dbReference type="Pfam" id="PF04167">
    <property type="entry name" value="DUF402"/>
    <property type="match status" value="1"/>
</dbReference>
<keyword evidence="5" id="KW-1185">Reference proteome</keyword>
<feature type="region of interest" description="Disordered" evidence="2">
    <location>
        <begin position="1"/>
        <end position="34"/>
    </location>
</feature>
<evidence type="ECO:0000313" key="5">
    <source>
        <dbReference type="Proteomes" id="UP001501444"/>
    </source>
</evidence>
<dbReference type="SUPFAM" id="SSF159234">
    <property type="entry name" value="FomD-like"/>
    <property type="match status" value="1"/>
</dbReference>
<name>A0ABP5ULC9_9ACTN</name>
<dbReference type="Gene3D" id="2.40.380.10">
    <property type="entry name" value="FomD-like"/>
    <property type="match status" value="1"/>
</dbReference>
<reference evidence="5" key="1">
    <citation type="journal article" date="2019" name="Int. J. Syst. Evol. Microbiol.">
        <title>The Global Catalogue of Microorganisms (GCM) 10K type strain sequencing project: providing services to taxonomists for standard genome sequencing and annotation.</title>
        <authorList>
            <consortium name="The Broad Institute Genomics Platform"/>
            <consortium name="The Broad Institute Genome Sequencing Center for Infectious Disease"/>
            <person name="Wu L."/>
            <person name="Ma J."/>
        </authorList>
    </citation>
    <scope>NUCLEOTIDE SEQUENCE [LARGE SCALE GENOMIC DNA]</scope>
    <source>
        <strain evidence="5">JCM 3272</strain>
    </source>
</reference>
<proteinExistence type="predicted"/>
<dbReference type="InterPro" id="IPR007295">
    <property type="entry name" value="DUF402"/>
</dbReference>
<evidence type="ECO:0000259" key="3">
    <source>
        <dbReference type="Pfam" id="PF04167"/>
    </source>
</evidence>
<evidence type="ECO:0000256" key="1">
    <source>
        <dbReference type="ARBA" id="ARBA00022801"/>
    </source>
</evidence>
<gene>
    <name evidence="4" type="ORF">GCM10010170_087630</name>
</gene>